<proteinExistence type="predicted"/>
<dbReference type="EMBL" id="JAIWYP010000009">
    <property type="protein sequence ID" value="KAH3776016.1"/>
    <property type="molecule type" value="Genomic_DNA"/>
</dbReference>
<dbReference type="Proteomes" id="UP000828390">
    <property type="component" value="Unassembled WGS sequence"/>
</dbReference>
<accession>A0A9D4IHU0</accession>
<organism evidence="1 2">
    <name type="scientific">Dreissena polymorpha</name>
    <name type="common">Zebra mussel</name>
    <name type="synonym">Mytilus polymorpha</name>
    <dbReference type="NCBI Taxonomy" id="45954"/>
    <lineage>
        <taxon>Eukaryota</taxon>
        <taxon>Metazoa</taxon>
        <taxon>Spiralia</taxon>
        <taxon>Lophotrochozoa</taxon>
        <taxon>Mollusca</taxon>
        <taxon>Bivalvia</taxon>
        <taxon>Autobranchia</taxon>
        <taxon>Heteroconchia</taxon>
        <taxon>Euheterodonta</taxon>
        <taxon>Imparidentia</taxon>
        <taxon>Neoheterodontei</taxon>
        <taxon>Myida</taxon>
        <taxon>Dreissenoidea</taxon>
        <taxon>Dreissenidae</taxon>
        <taxon>Dreissena</taxon>
    </lineage>
</organism>
<reference evidence="1" key="1">
    <citation type="journal article" date="2019" name="bioRxiv">
        <title>The Genome of the Zebra Mussel, Dreissena polymorpha: A Resource for Invasive Species Research.</title>
        <authorList>
            <person name="McCartney M.A."/>
            <person name="Auch B."/>
            <person name="Kono T."/>
            <person name="Mallez S."/>
            <person name="Zhang Y."/>
            <person name="Obille A."/>
            <person name="Becker A."/>
            <person name="Abrahante J.E."/>
            <person name="Garbe J."/>
            <person name="Badalamenti J.P."/>
            <person name="Herman A."/>
            <person name="Mangelson H."/>
            <person name="Liachko I."/>
            <person name="Sullivan S."/>
            <person name="Sone E.D."/>
            <person name="Koren S."/>
            <person name="Silverstein K.A.T."/>
            <person name="Beckman K.B."/>
            <person name="Gohl D.M."/>
        </authorList>
    </citation>
    <scope>NUCLEOTIDE SEQUENCE</scope>
    <source>
        <strain evidence="1">Duluth1</strain>
        <tissue evidence="1">Whole animal</tissue>
    </source>
</reference>
<evidence type="ECO:0000313" key="1">
    <source>
        <dbReference type="EMBL" id="KAH3776016.1"/>
    </source>
</evidence>
<protein>
    <submittedName>
        <fullName evidence="1">Uncharacterized protein</fullName>
    </submittedName>
</protein>
<name>A0A9D4IHU0_DREPO</name>
<sequence length="168" mass="18972">MMADNAREDIQQEPDVTNQTKGWIEMCGVRLDNVLDRTHGNRKVIIEGIFRMPFVFMLFAWTTLGPSADSRLLEIPCLLCRYLGMLKWMAHAQTGFQTILPLYRIWCPPSDCEVSELMPKVVAFLSVLIISRTEAQRCLNCNVSVNPASVVTTRAAEGILRLTRIASL</sequence>
<comment type="caution">
    <text evidence="1">The sequence shown here is derived from an EMBL/GenBank/DDBJ whole genome shotgun (WGS) entry which is preliminary data.</text>
</comment>
<dbReference type="AlphaFoldDB" id="A0A9D4IHU0"/>
<keyword evidence="2" id="KW-1185">Reference proteome</keyword>
<reference evidence="1" key="2">
    <citation type="submission" date="2020-11" db="EMBL/GenBank/DDBJ databases">
        <authorList>
            <person name="McCartney M.A."/>
            <person name="Auch B."/>
            <person name="Kono T."/>
            <person name="Mallez S."/>
            <person name="Becker A."/>
            <person name="Gohl D.M."/>
            <person name="Silverstein K.A.T."/>
            <person name="Koren S."/>
            <person name="Bechman K.B."/>
            <person name="Herman A."/>
            <person name="Abrahante J.E."/>
            <person name="Garbe J."/>
        </authorList>
    </citation>
    <scope>NUCLEOTIDE SEQUENCE</scope>
    <source>
        <strain evidence="1">Duluth1</strain>
        <tissue evidence="1">Whole animal</tissue>
    </source>
</reference>
<evidence type="ECO:0000313" key="2">
    <source>
        <dbReference type="Proteomes" id="UP000828390"/>
    </source>
</evidence>
<gene>
    <name evidence="1" type="ORF">DPMN_177427</name>
</gene>